<sequence length="60" mass="6800">MEITFSKKSKFFCLAMTLLMALSIFASAGASVYAATNENLERQPLNTVEQEKFSREFEND</sequence>
<dbReference type="EMBL" id="AEBR01000009">
    <property type="protein sequence ID" value="EFM83930.1"/>
    <property type="molecule type" value="Genomic_DNA"/>
</dbReference>
<dbReference type="Proteomes" id="UP000004846">
    <property type="component" value="Unassembled WGS sequence"/>
</dbReference>
<protein>
    <submittedName>
        <fullName evidence="2">Uncharacterized protein</fullName>
    </submittedName>
</protein>
<organism evidence="2 3">
    <name type="scientific">Enterococcus faecalis TX4248</name>
    <dbReference type="NCBI Taxonomy" id="749495"/>
    <lineage>
        <taxon>Bacteria</taxon>
        <taxon>Bacillati</taxon>
        <taxon>Bacillota</taxon>
        <taxon>Bacilli</taxon>
        <taxon>Lactobacillales</taxon>
        <taxon>Enterococcaceae</taxon>
        <taxon>Enterococcus</taxon>
    </lineage>
</organism>
<gene>
    <name evidence="2" type="ORF">HMPREF9498_00382</name>
</gene>
<evidence type="ECO:0000313" key="2">
    <source>
        <dbReference type="EMBL" id="EFM83930.1"/>
    </source>
</evidence>
<comment type="caution">
    <text evidence="2">The sequence shown here is derived from an EMBL/GenBank/DDBJ whole genome shotgun (WGS) entry which is preliminary data.</text>
</comment>
<dbReference type="AlphaFoldDB" id="A0A125W9D5"/>
<evidence type="ECO:0000313" key="3">
    <source>
        <dbReference type="Proteomes" id="UP000004846"/>
    </source>
</evidence>
<evidence type="ECO:0000256" key="1">
    <source>
        <dbReference type="SAM" id="SignalP"/>
    </source>
</evidence>
<feature type="signal peptide" evidence="1">
    <location>
        <begin position="1"/>
        <end position="28"/>
    </location>
</feature>
<dbReference type="HOGENOM" id="CLU_2934206_0_0_9"/>
<name>A0A125W9D5_ENTFL</name>
<accession>A0A125W9D5</accession>
<proteinExistence type="predicted"/>
<keyword evidence="1" id="KW-0732">Signal</keyword>
<reference evidence="2 3" key="1">
    <citation type="submission" date="2010-07" db="EMBL/GenBank/DDBJ databases">
        <authorList>
            <person name="Sid Ahmed O."/>
        </authorList>
    </citation>
    <scope>NUCLEOTIDE SEQUENCE [LARGE SCALE GENOMIC DNA]</scope>
    <source>
        <strain evidence="2 3">TX4248</strain>
    </source>
</reference>
<feature type="chain" id="PRO_5038353277" evidence="1">
    <location>
        <begin position="29"/>
        <end position="60"/>
    </location>
</feature>
<dbReference type="RefSeq" id="WP_002371963.1">
    <property type="nucleotide sequence ID" value="NZ_GL454415.1"/>
</dbReference>